<feature type="signal peptide" evidence="1">
    <location>
        <begin position="1"/>
        <end position="21"/>
    </location>
</feature>
<accession>A0A8W8JF14</accession>
<keyword evidence="1" id="KW-0732">Signal</keyword>
<keyword evidence="3" id="KW-1185">Reference proteome</keyword>
<feature type="chain" id="PRO_5042431050" evidence="1">
    <location>
        <begin position="22"/>
        <end position="93"/>
    </location>
</feature>
<proteinExistence type="predicted"/>
<dbReference type="Proteomes" id="UP000005408">
    <property type="component" value="Unassembled WGS sequence"/>
</dbReference>
<organism evidence="2 3">
    <name type="scientific">Magallana gigas</name>
    <name type="common">Pacific oyster</name>
    <name type="synonym">Crassostrea gigas</name>
    <dbReference type="NCBI Taxonomy" id="29159"/>
    <lineage>
        <taxon>Eukaryota</taxon>
        <taxon>Metazoa</taxon>
        <taxon>Spiralia</taxon>
        <taxon>Lophotrochozoa</taxon>
        <taxon>Mollusca</taxon>
        <taxon>Bivalvia</taxon>
        <taxon>Autobranchia</taxon>
        <taxon>Pteriomorphia</taxon>
        <taxon>Ostreida</taxon>
        <taxon>Ostreoidea</taxon>
        <taxon>Ostreidae</taxon>
        <taxon>Magallana</taxon>
    </lineage>
</organism>
<reference evidence="2" key="1">
    <citation type="submission" date="2022-08" db="UniProtKB">
        <authorList>
            <consortium name="EnsemblMetazoa"/>
        </authorList>
    </citation>
    <scope>IDENTIFICATION</scope>
    <source>
        <strain evidence="2">05x7-T-G4-1.051#20</strain>
    </source>
</reference>
<name>A0A8W8JF14_MAGGI</name>
<evidence type="ECO:0000313" key="3">
    <source>
        <dbReference type="Proteomes" id="UP000005408"/>
    </source>
</evidence>
<sequence length="93" mass="10400">CKMKLLLLSCFLGLFVCLSHAGPSYQDGDDAYVDDIMQEFKTAKRQIVNPSACMSWGLPCIPESQYRFARCCAGYVCACNIWKTACKCRSRLG</sequence>
<evidence type="ECO:0000313" key="2">
    <source>
        <dbReference type="EnsemblMetazoa" id="G18933.4:cds"/>
    </source>
</evidence>
<dbReference type="EnsemblMetazoa" id="G18933.2">
    <property type="protein sequence ID" value="G18933.2:cds"/>
    <property type="gene ID" value="G18933"/>
</dbReference>
<dbReference type="EnsemblMetazoa" id="G18933.3">
    <property type="protein sequence ID" value="G18933.3:cds"/>
    <property type="gene ID" value="G18933"/>
</dbReference>
<dbReference type="EnsemblMetazoa" id="G18933.4">
    <property type="protein sequence ID" value="G18933.4:cds"/>
    <property type="gene ID" value="G18933"/>
</dbReference>
<dbReference type="AlphaFoldDB" id="A0A8W8JF14"/>
<evidence type="ECO:0000256" key="1">
    <source>
        <dbReference type="SAM" id="SignalP"/>
    </source>
</evidence>
<dbReference type="EnsemblMetazoa" id="G18933.1">
    <property type="protein sequence ID" value="G18933.1:cds"/>
    <property type="gene ID" value="G18933"/>
</dbReference>
<protein>
    <submittedName>
        <fullName evidence="2">Uncharacterized protein</fullName>
    </submittedName>
</protein>